<dbReference type="RefSeq" id="WP_030205163.1">
    <property type="nucleotide sequence ID" value="NZ_JBEZAM010000001.1"/>
</dbReference>
<evidence type="ECO:0000256" key="1">
    <source>
        <dbReference type="SAM" id="Phobius"/>
    </source>
</evidence>
<dbReference type="Pfam" id="PF19545">
    <property type="entry name" value="DUF6069"/>
    <property type="match status" value="1"/>
</dbReference>
<protein>
    <submittedName>
        <fullName evidence="2">DUF6069 family protein</fullName>
    </submittedName>
</protein>
<dbReference type="EMBL" id="JBEZAM010000001">
    <property type="protein sequence ID" value="MEU7291901.1"/>
    <property type="molecule type" value="Genomic_DNA"/>
</dbReference>
<keyword evidence="1" id="KW-1133">Transmembrane helix</keyword>
<proteinExistence type="predicted"/>
<feature type="transmembrane region" description="Helical" evidence="1">
    <location>
        <begin position="20"/>
        <end position="40"/>
    </location>
</feature>
<name>A0ABV3CNW4_STREX</name>
<keyword evidence="1" id="KW-0472">Membrane</keyword>
<comment type="caution">
    <text evidence="2">The sequence shown here is derived from an EMBL/GenBank/DDBJ whole genome shotgun (WGS) entry which is preliminary data.</text>
</comment>
<dbReference type="InterPro" id="IPR045713">
    <property type="entry name" value="DUF6069"/>
</dbReference>
<evidence type="ECO:0000313" key="3">
    <source>
        <dbReference type="Proteomes" id="UP001551210"/>
    </source>
</evidence>
<organism evidence="2 3">
    <name type="scientific">Streptomyces exfoliatus</name>
    <name type="common">Streptomyces hydrogenans</name>
    <dbReference type="NCBI Taxonomy" id="1905"/>
    <lineage>
        <taxon>Bacteria</taxon>
        <taxon>Bacillati</taxon>
        <taxon>Actinomycetota</taxon>
        <taxon>Actinomycetes</taxon>
        <taxon>Kitasatosporales</taxon>
        <taxon>Streptomycetaceae</taxon>
        <taxon>Streptomyces</taxon>
    </lineage>
</organism>
<feature type="transmembrane region" description="Helical" evidence="1">
    <location>
        <begin position="118"/>
        <end position="137"/>
    </location>
</feature>
<keyword evidence="1" id="KW-0812">Transmembrane</keyword>
<gene>
    <name evidence="2" type="ORF">AB0A76_01645</name>
</gene>
<feature type="transmembrane region" description="Helical" evidence="1">
    <location>
        <begin position="90"/>
        <end position="112"/>
    </location>
</feature>
<reference evidence="2 3" key="1">
    <citation type="submission" date="2024-06" db="EMBL/GenBank/DDBJ databases">
        <title>The Natural Products Discovery Center: Release of the First 8490 Sequenced Strains for Exploring Actinobacteria Biosynthetic Diversity.</title>
        <authorList>
            <person name="Kalkreuter E."/>
            <person name="Kautsar S.A."/>
            <person name="Yang D."/>
            <person name="Bader C.D."/>
            <person name="Teijaro C.N."/>
            <person name="Fluegel L."/>
            <person name="Davis C.M."/>
            <person name="Simpson J.R."/>
            <person name="Lauterbach L."/>
            <person name="Steele A.D."/>
            <person name="Gui C."/>
            <person name="Meng S."/>
            <person name="Li G."/>
            <person name="Viehrig K."/>
            <person name="Ye F."/>
            <person name="Su P."/>
            <person name="Kiefer A.F."/>
            <person name="Nichols A."/>
            <person name="Cepeda A.J."/>
            <person name="Yan W."/>
            <person name="Fan B."/>
            <person name="Jiang Y."/>
            <person name="Adhikari A."/>
            <person name="Zheng C.-J."/>
            <person name="Schuster L."/>
            <person name="Cowan T.M."/>
            <person name="Smanski M.J."/>
            <person name="Chevrette M.G."/>
            <person name="De Carvalho L.P.S."/>
            <person name="Shen B."/>
        </authorList>
    </citation>
    <scope>NUCLEOTIDE SEQUENCE [LARGE SCALE GENOMIC DNA]</scope>
    <source>
        <strain evidence="2 3">NPDC045705</strain>
    </source>
</reference>
<dbReference type="Proteomes" id="UP001551210">
    <property type="component" value="Unassembled WGS sequence"/>
</dbReference>
<accession>A0ABV3CNW4</accession>
<sequence>MASTNPAATSSVHGRRGLPAWLAVVCAAVIAAVVNVIVLIVGDAAGASLVLELNGKPDEIGAADVVIMSVLAPAIGVAASILIARWKPGFLRVAQVLAAVTTLVSLVGPLTLKTDGGTAITIAVMHLLVGGITIAALEGVRRAKA</sequence>
<feature type="transmembrane region" description="Helical" evidence="1">
    <location>
        <begin position="60"/>
        <end position="83"/>
    </location>
</feature>
<keyword evidence="3" id="KW-1185">Reference proteome</keyword>
<evidence type="ECO:0000313" key="2">
    <source>
        <dbReference type="EMBL" id="MEU7291901.1"/>
    </source>
</evidence>